<comment type="caution">
    <text evidence="2">The sequence shown here is derived from an EMBL/GenBank/DDBJ whole genome shotgun (WGS) entry which is preliminary data.</text>
</comment>
<organism evidence="2 3">
    <name type="scientific">Ancylomarina euxinus</name>
    <dbReference type="NCBI Taxonomy" id="2283627"/>
    <lineage>
        <taxon>Bacteria</taxon>
        <taxon>Pseudomonadati</taxon>
        <taxon>Bacteroidota</taxon>
        <taxon>Bacteroidia</taxon>
        <taxon>Marinilabiliales</taxon>
        <taxon>Marinifilaceae</taxon>
        <taxon>Ancylomarina</taxon>
    </lineage>
</organism>
<protein>
    <submittedName>
        <fullName evidence="2">Uncharacterized protein</fullName>
    </submittedName>
</protein>
<feature type="transmembrane region" description="Helical" evidence="1">
    <location>
        <begin position="35"/>
        <end position="53"/>
    </location>
</feature>
<keyword evidence="1" id="KW-0472">Membrane</keyword>
<dbReference type="OrthoDB" id="1121940at2"/>
<proteinExistence type="predicted"/>
<feature type="transmembrane region" description="Helical" evidence="1">
    <location>
        <begin position="59"/>
        <end position="77"/>
    </location>
</feature>
<feature type="transmembrane region" description="Helical" evidence="1">
    <location>
        <begin position="112"/>
        <end position="129"/>
    </location>
</feature>
<feature type="transmembrane region" description="Helical" evidence="1">
    <location>
        <begin position="141"/>
        <end position="160"/>
    </location>
</feature>
<evidence type="ECO:0000256" key="1">
    <source>
        <dbReference type="SAM" id="Phobius"/>
    </source>
</evidence>
<dbReference type="RefSeq" id="WP_125029342.1">
    <property type="nucleotide sequence ID" value="NZ_JAPXVP010000002.1"/>
</dbReference>
<keyword evidence="3" id="KW-1185">Reference proteome</keyword>
<sequence>MNFKRKNDNINLDQLVGKLQKEDNRYANICKGLKVVYWVLIPIYSLIAIDTYIDTKELIDLFAGLLFVGSFLIFAIIMGDFQKEYNSVDYSLPTLNMLKKAFDRYKPFRPKALWAVAAFFLMDAGFYLSSSFKDRVVDKQIYVLAIFLASVIVGLIIWYFKYKPLYDNSKRLIAEIEGE</sequence>
<accession>A0A425Y6A0</accession>
<dbReference type="AlphaFoldDB" id="A0A425Y6A0"/>
<keyword evidence="1" id="KW-0812">Transmembrane</keyword>
<dbReference type="EMBL" id="QQWG01000002">
    <property type="protein sequence ID" value="RRG24029.1"/>
    <property type="molecule type" value="Genomic_DNA"/>
</dbReference>
<dbReference type="Proteomes" id="UP000285794">
    <property type="component" value="Unassembled WGS sequence"/>
</dbReference>
<gene>
    <name evidence="2" type="ORF">DWB61_02635</name>
</gene>
<evidence type="ECO:0000313" key="2">
    <source>
        <dbReference type="EMBL" id="RRG24029.1"/>
    </source>
</evidence>
<evidence type="ECO:0000313" key="3">
    <source>
        <dbReference type="Proteomes" id="UP000285794"/>
    </source>
</evidence>
<name>A0A425Y6A0_9BACT</name>
<keyword evidence="1" id="KW-1133">Transmembrane helix</keyword>
<reference evidence="2 3" key="1">
    <citation type="submission" date="2018-07" db="EMBL/GenBank/DDBJ databases">
        <title>Draft genome sequence of Ancylomarina sp. M1P.</title>
        <authorList>
            <person name="Yadav S."/>
            <person name="Villanueva L."/>
            <person name="Damste J.S.S."/>
        </authorList>
    </citation>
    <scope>NUCLEOTIDE SEQUENCE [LARGE SCALE GENOMIC DNA]</scope>
    <source>
        <strain evidence="2 3">M1P</strain>
    </source>
</reference>